<keyword evidence="3" id="KW-1185">Reference proteome</keyword>
<dbReference type="Pfam" id="PF11146">
    <property type="entry name" value="DUF2905"/>
    <property type="match status" value="1"/>
</dbReference>
<reference evidence="2 3" key="1">
    <citation type="submission" date="2023-05" db="EMBL/GenBank/DDBJ databases">
        <title>Novel species of genus Flectobacillus isolated from stream in China.</title>
        <authorList>
            <person name="Lu H."/>
        </authorList>
    </citation>
    <scope>NUCLEOTIDE SEQUENCE [LARGE SCALE GENOMIC DNA]</scope>
    <source>
        <strain evidence="2 3">KCTC 42575</strain>
    </source>
</reference>
<evidence type="ECO:0000313" key="3">
    <source>
        <dbReference type="Proteomes" id="UP001236507"/>
    </source>
</evidence>
<dbReference type="PANTHER" id="PTHR36443:SF1">
    <property type="entry name" value="BSR5223 PROTEIN"/>
    <property type="match status" value="1"/>
</dbReference>
<feature type="transmembrane region" description="Helical" evidence="1">
    <location>
        <begin position="5"/>
        <end position="22"/>
    </location>
</feature>
<dbReference type="InterPro" id="IPR021320">
    <property type="entry name" value="DUF2905"/>
</dbReference>
<evidence type="ECO:0000313" key="2">
    <source>
        <dbReference type="EMBL" id="MDI9861447.1"/>
    </source>
</evidence>
<comment type="caution">
    <text evidence="2">The sequence shown here is derived from an EMBL/GenBank/DDBJ whole genome shotgun (WGS) entry which is preliminary data.</text>
</comment>
<dbReference type="RefSeq" id="WP_283345846.1">
    <property type="nucleotide sequence ID" value="NZ_JASHIF010000019.1"/>
</dbReference>
<keyword evidence="1" id="KW-0812">Transmembrane</keyword>
<proteinExistence type="predicted"/>
<dbReference type="EMBL" id="JASHIF010000019">
    <property type="protein sequence ID" value="MDI9861447.1"/>
    <property type="molecule type" value="Genomic_DNA"/>
</dbReference>
<protein>
    <submittedName>
        <fullName evidence="2">DUF2905 domain-containing protein</fullName>
    </submittedName>
</protein>
<gene>
    <name evidence="2" type="ORF">QM524_19665</name>
</gene>
<dbReference type="Proteomes" id="UP001236507">
    <property type="component" value="Unassembled WGS sequence"/>
</dbReference>
<keyword evidence="1" id="KW-1133">Transmembrane helix</keyword>
<dbReference type="PANTHER" id="PTHR36443">
    <property type="entry name" value="BSR5223 PROTEIN"/>
    <property type="match status" value="1"/>
</dbReference>
<sequence>MGKLIMIIGGMLVLGGAVIYLLEDKIRWDWLGNLPGDIRIEKGNFKLYFPLMTSILLTFVVNVLIWIFKKLS</sequence>
<accession>A0ABT6YDC0</accession>
<feature type="transmembrane region" description="Helical" evidence="1">
    <location>
        <begin position="47"/>
        <end position="68"/>
    </location>
</feature>
<keyword evidence="1" id="KW-0472">Membrane</keyword>
<evidence type="ECO:0000256" key="1">
    <source>
        <dbReference type="SAM" id="Phobius"/>
    </source>
</evidence>
<name>A0ABT6YDC0_9BACT</name>
<organism evidence="2 3">
    <name type="scientific">Flectobacillus roseus</name>
    <dbReference type="NCBI Taxonomy" id="502259"/>
    <lineage>
        <taxon>Bacteria</taxon>
        <taxon>Pseudomonadati</taxon>
        <taxon>Bacteroidota</taxon>
        <taxon>Cytophagia</taxon>
        <taxon>Cytophagales</taxon>
        <taxon>Flectobacillaceae</taxon>
        <taxon>Flectobacillus</taxon>
    </lineage>
</organism>